<protein>
    <recommendedName>
        <fullName evidence="3">Replicative DNA helicase</fullName>
    </recommendedName>
</protein>
<gene>
    <name evidence="1" type="ORF">ND2E_0852</name>
</gene>
<reference evidence="1 2" key="1">
    <citation type="submission" date="2014-08" db="EMBL/GenBank/DDBJ databases">
        <title>Genomic and Phenotypic Diversity of Colwellia psychrerythraea strains from Disparate Marine Basins.</title>
        <authorList>
            <person name="Techtmann S.M."/>
            <person name="Stelling S.C."/>
            <person name="Utturkar S.M."/>
            <person name="Alshibli N."/>
            <person name="Harris A."/>
            <person name="Brown S.D."/>
            <person name="Hazen T.C."/>
        </authorList>
    </citation>
    <scope>NUCLEOTIDE SEQUENCE [LARGE SCALE GENOMIC DNA]</scope>
    <source>
        <strain evidence="1 2">ND2E</strain>
    </source>
</reference>
<dbReference type="AlphaFoldDB" id="A0A099K8T3"/>
<sequence>MKAPLYADILTICQDIANASNTDNDELRLASCKKLQQLCATNQGSPKDHPLQWEALADFTEDGDQAMDIYEIALATAEKLTLPVFTASTYLAMALRQVEFEEKAQALIFANKANEAAKTIDNDEIKAEISELLSQLIQE</sequence>
<organism evidence="1 2">
    <name type="scientific">Colwellia psychrerythraea</name>
    <name type="common">Vibrio psychroerythus</name>
    <dbReference type="NCBI Taxonomy" id="28229"/>
    <lineage>
        <taxon>Bacteria</taxon>
        <taxon>Pseudomonadati</taxon>
        <taxon>Pseudomonadota</taxon>
        <taxon>Gammaproteobacteria</taxon>
        <taxon>Alteromonadales</taxon>
        <taxon>Colwelliaceae</taxon>
        <taxon>Colwellia</taxon>
    </lineage>
</organism>
<dbReference type="InterPro" id="IPR011990">
    <property type="entry name" value="TPR-like_helical_dom_sf"/>
</dbReference>
<dbReference type="RefSeq" id="WP_033095893.1">
    <property type="nucleotide sequence ID" value="NZ_JQED01000056.1"/>
</dbReference>
<dbReference type="EMBL" id="JQED01000056">
    <property type="protein sequence ID" value="KGJ86680.1"/>
    <property type="molecule type" value="Genomic_DNA"/>
</dbReference>
<proteinExistence type="predicted"/>
<accession>A0A099K8T3</accession>
<evidence type="ECO:0008006" key="3">
    <source>
        <dbReference type="Google" id="ProtNLM"/>
    </source>
</evidence>
<comment type="caution">
    <text evidence="1">The sequence shown here is derived from an EMBL/GenBank/DDBJ whole genome shotgun (WGS) entry which is preliminary data.</text>
</comment>
<dbReference type="Gene3D" id="1.25.40.10">
    <property type="entry name" value="Tetratricopeptide repeat domain"/>
    <property type="match status" value="1"/>
</dbReference>
<evidence type="ECO:0000313" key="2">
    <source>
        <dbReference type="Proteomes" id="UP000029843"/>
    </source>
</evidence>
<dbReference type="PATRIC" id="fig|28229.4.peg.4348"/>
<name>A0A099K8T3_COLPS</name>
<dbReference type="OrthoDB" id="5738400at2"/>
<dbReference type="Proteomes" id="UP000029843">
    <property type="component" value="Unassembled WGS sequence"/>
</dbReference>
<evidence type="ECO:0000313" key="1">
    <source>
        <dbReference type="EMBL" id="KGJ86680.1"/>
    </source>
</evidence>